<name>A0A804PJT5_MAIZE</name>
<dbReference type="Gene3D" id="3.40.395.10">
    <property type="entry name" value="Adenoviral Proteinase, Chain A"/>
    <property type="match status" value="1"/>
</dbReference>
<dbReference type="PANTHER" id="PTHR33018">
    <property type="entry name" value="OS10G0338966 PROTEIN-RELATED"/>
    <property type="match status" value="1"/>
</dbReference>
<evidence type="ECO:0000313" key="1">
    <source>
        <dbReference type="EnsemblPlants" id="Zm00001eb247410_P001"/>
    </source>
</evidence>
<dbReference type="InterPro" id="IPR038765">
    <property type="entry name" value="Papain-like_cys_pep_sf"/>
</dbReference>
<protein>
    <recommendedName>
        <fullName evidence="3">Ubiquitin-like protease family profile domain-containing protein</fullName>
    </recommendedName>
</protein>
<evidence type="ECO:0008006" key="3">
    <source>
        <dbReference type="Google" id="ProtNLM"/>
    </source>
</evidence>
<dbReference type="Gramene" id="Zm00001eb247410_T001">
    <property type="protein sequence ID" value="Zm00001eb247410_P001"/>
    <property type="gene ID" value="Zm00001eb247410"/>
</dbReference>
<reference evidence="2" key="1">
    <citation type="journal article" date="2009" name="Science">
        <title>The B73 maize genome: complexity, diversity, and dynamics.</title>
        <authorList>
            <person name="Schnable P.S."/>
            <person name="Ware D."/>
            <person name="Fulton R.S."/>
            <person name="Stein J.C."/>
            <person name="Wei F."/>
            <person name="Pasternak S."/>
            <person name="Liang C."/>
            <person name="Zhang J."/>
            <person name="Fulton L."/>
            <person name="Graves T.A."/>
            <person name="Minx P."/>
            <person name="Reily A.D."/>
            <person name="Courtney L."/>
            <person name="Kruchowski S.S."/>
            <person name="Tomlinson C."/>
            <person name="Strong C."/>
            <person name="Delehaunty K."/>
            <person name="Fronick C."/>
            <person name="Courtney B."/>
            <person name="Rock S.M."/>
            <person name="Belter E."/>
            <person name="Du F."/>
            <person name="Kim K."/>
            <person name="Abbott R.M."/>
            <person name="Cotton M."/>
            <person name="Levy A."/>
            <person name="Marchetto P."/>
            <person name="Ochoa K."/>
            <person name="Jackson S.M."/>
            <person name="Gillam B."/>
            <person name="Chen W."/>
            <person name="Yan L."/>
            <person name="Higginbotham J."/>
            <person name="Cardenas M."/>
            <person name="Waligorski J."/>
            <person name="Applebaum E."/>
            <person name="Phelps L."/>
            <person name="Falcone J."/>
            <person name="Kanchi K."/>
            <person name="Thane T."/>
            <person name="Scimone A."/>
            <person name="Thane N."/>
            <person name="Henke J."/>
            <person name="Wang T."/>
            <person name="Ruppert J."/>
            <person name="Shah N."/>
            <person name="Rotter K."/>
            <person name="Hodges J."/>
            <person name="Ingenthron E."/>
            <person name="Cordes M."/>
            <person name="Kohlberg S."/>
            <person name="Sgro J."/>
            <person name="Delgado B."/>
            <person name="Mead K."/>
            <person name="Chinwalla A."/>
            <person name="Leonard S."/>
            <person name="Crouse K."/>
            <person name="Collura K."/>
            <person name="Kudrna D."/>
            <person name="Currie J."/>
            <person name="He R."/>
            <person name="Angelova A."/>
            <person name="Rajasekar S."/>
            <person name="Mueller T."/>
            <person name="Lomeli R."/>
            <person name="Scara G."/>
            <person name="Ko A."/>
            <person name="Delaney K."/>
            <person name="Wissotski M."/>
            <person name="Lopez G."/>
            <person name="Campos D."/>
            <person name="Braidotti M."/>
            <person name="Ashley E."/>
            <person name="Golser W."/>
            <person name="Kim H."/>
            <person name="Lee S."/>
            <person name="Lin J."/>
            <person name="Dujmic Z."/>
            <person name="Kim W."/>
            <person name="Talag J."/>
            <person name="Zuccolo A."/>
            <person name="Fan C."/>
            <person name="Sebastian A."/>
            <person name="Kramer M."/>
            <person name="Spiegel L."/>
            <person name="Nascimento L."/>
            <person name="Zutavern T."/>
            <person name="Miller B."/>
            <person name="Ambroise C."/>
            <person name="Muller S."/>
            <person name="Spooner W."/>
            <person name="Narechania A."/>
            <person name="Ren L."/>
            <person name="Wei S."/>
            <person name="Kumari S."/>
            <person name="Faga B."/>
            <person name="Levy M.J."/>
            <person name="McMahan L."/>
            <person name="Van Buren P."/>
            <person name="Vaughn M.W."/>
            <person name="Ying K."/>
            <person name="Yeh C.-T."/>
            <person name="Emrich S.J."/>
            <person name="Jia Y."/>
            <person name="Kalyanaraman A."/>
            <person name="Hsia A.-P."/>
            <person name="Barbazuk W.B."/>
            <person name="Baucom R.S."/>
            <person name="Brutnell T.P."/>
            <person name="Carpita N.C."/>
            <person name="Chaparro C."/>
            <person name="Chia J.-M."/>
            <person name="Deragon J.-M."/>
            <person name="Estill J.C."/>
            <person name="Fu Y."/>
            <person name="Jeddeloh J.A."/>
            <person name="Han Y."/>
            <person name="Lee H."/>
            <person name="Li P."/>
            <person name="Lisch D.R."/>
            <person name="Liu S."/>
            <person name="Liu Z."/>
            <person name="Nagel D.H."/>
            <person name="McCann M.C."/>
            <person name="SanMiguel P."/>
            <person name="Myers A.M."/>
            <person name="Nettleton D."/>
            <person name="Nguyen J."/>
            <person name="Penning B.W."/>
            <person name="Ponnala L."/>
            <person name="Schneider K.L."/>
            <person name="Schwartz D.C."/>
            <person name="Sharma A."/>
            <person name="Soderlund C."/>
            <person name="Springer N.M."/>
            <person name="Sun Q."/>
            <person name="Wang H."/>
            <person name="Waterman M."/>
            <person name="Westerman R."/>
            <person name="Wolfgruber T.K."/>
            <person name="Yang L."/>
            <person name="Yu Y."/>
            <person name="Zhang L."/>
            <person name="Zhou S."/>
            <person name="Zhu Q."/>
            <person name="Bennetzen J.L."/>
            <person name="Dawe R.K."/>
            <person name="Jiang J."/>
            <person name="Jiang N."/>
            <person name="Presting G.G."/>
            <person name="Wessler S.R."/>
            <person name="Aluru S."/>
            <person name="Martienssen R.A."/>
            <person name="Clifton S.W."/>
            <person name="McCombie W.R."/>
            <person name="Wing R.A."/>
            <person name="Wilson R.K."/>
        </authorList>
    </citation>
    <scope>NUCLEOTIDE SEQUENCE [LARGE SCALE GENOMIC DNA]</scope>
    <source>
        <strain evidence="2">cv. B73</strain>
    </source>
</reference>
<dbReference type="EnsemblPlants" id="Zm00001eb247410_T001">
    <property type="protein sequence ID" value="Zm00001eb247410_P001"/>
    <property type="gene ID" value="Zm00001eb247410"/>
</dbReference>
<keyword evidence="2" id="KW-1185">Reference proteome</keyword>
<dbReference type="Proteomes" id="UP000007305">
    <property type="component" value="Chromosome 5"/>
</dbReference>
<dbReference type="PANTHER" id="PTHR33018:SF34">
    <property type="entry name" value="OS02G0472350 PROTEIN"/>
    <property type="match status" value="1"/>
</dbReference>
<reference evidence="1" key="2">
    <citation type="submission" date="2019-07" db="EMBL/GenBank/DDBJ databases">
        <authorList>
            <person name="Seetharam A."/>
            <person name="Woodhouse M."/>
            <person name="Cannon E."/>
        </authorList>
    </citation>
    <scope>NUCLEOTIDE SEQUENCE [LARGE SCALE GENOMIC DNA]</scope>
    <source>
        <strain evidence="1">cv. B73</strain>
    </source>
</reference>
<proteinExistence type="predicted"/>
<accession>A0A804PJT5</accession>
<sequence length="307" mass="35422">MRASSVGIDTISVHIPDHAFIGSNQKAVVTFEDMWLMMNLQRLDVQLITMFALMQHDQQEILYGSKPNASASKRVGYLNPILIFEESHTFRIGKDNDEIRGKTDEEVEKRIKDMKKDFEARYATYIGHAMLQFQDREAIMAPYNFKDHWICFLIYPKVGKVLVLDSLNFDPSTYATFLSILELAYRFYKMRGGKYDLSKKLVPLDIHHHWPCHKQPQGSVLCGFYACEFIRVNGRYITNPDKQFQRGNPENLTEAALYGIVEDLCTFILKEVIPAEGKYHDASGTLALPEFRILTEISRLSLSRDSY</sequence>
<dbReference type="FunCoup" id="A0A804PJT5">
    <property type="interactions" value="1"/>
</dbReference>
<dbReference type="SUPFAM" id="SSF54001">
    <property type="entry name" value="Cysteine proteinases"/>
    <property type="match status" value="1"/>
</dbReference>
<organism evidence="1 2">
    <name type="scientific">Zea mays</name>
    <name type="common">Maize</name>
    <dbReference type="NCBI Taxonomy" id="4577"/>
    <lineage>
        <taxon>Eukaryota</taxon>
        <taxon>Viridiplantae</taxon>
        <taxon>Streptophyta</taxon>
        <taxon>Embryophyta</taxon>
        <taxon>Tracheophyta</taxon>
        <taxon>Spermatophyta</taxon>
        <taxon>Magnoliopsida</taxon>
        <taxon>Liliopsida</taxon>
        <taxon>Poales</taxon>
        <taxon>Poaceae</taxon>
        <taxon>PACMAD clade</taxon>
        <taxon>Panicoideae</taxon>
        <taxon>Andropogonodae</taxon>
        <taxon>Andropogoneae</taxon>
        <taxon>Tripsacinae</taxon>
        <taxon>Zea</taxon>
    </lineage>
</organism>
<reference evidence="1" key="3">
    <citation type="submission" date="2021-05" db="UniProtKB">
        <authorList>
            <consortium name="EnsemblPlants"/>
        </authorList>
    </citation>
    <scope>IDENTIFICATION</scope>
    <source>
        <strain evidence="1">cv. B73</strain>
    </source>
</reference>
<dbReference type="AlphaFoldDB" id="A0A804PJT5"/>
<dbReference type="InParanoid" id="A0A804PJT5"/>
<evidence type="ECO:0000313" key="2">
    <source>
        <dbReference type="Proteomes" id="UP000007305"/>
    </source>
</evidence>